<dbReference type="OrthoDB" id="297219at2759"/>
<organism evidence="5 6">
    <name type="scientific">Synchytrium microbalum</name>
    <dbReference type="NCBI Taxonomy" id="1806994"/>
    <lineage>
        <taxon>Eukaryota</taxon>
        <taxon>Fungi</taxon>
        <taxon>Fungi incertae sedis</taxon>
        <taxon>Chytridiomycota</taxon>
        <taxon>Chytridiomycota incertae sedis</taxon>
        <taxon>Chytridiomycetes</taxon>
        <taxon>Synchytriales</taxon>
        <taxon>Synchytriaceae</taxon>
        <taxon>Synchytrium</taxon>
    </lineage>
</organism>
<dbReference type="AlphaFoldDB" id="A0A507C3W6"/>
<dbReference type="RefSeq" id="XP_031026543.1">
    <property type="nucleotide sequence ID" value="XM_031167475.1"/>
</dbReference>
<dbReference type="Gene3D" id="1.25.40.10">
    <property type="entry name" value="Tetratricopeptide repeat domain"/>
    <property type="match status" value="3"/>
</dbReference>
<dbReference type="EMBL" id="QEAO01000005">
    <property type="protein sequence ID" value="TPX36230.1"/>
    <property type="molecule type" value="Genomic_DNA"/>
</dbReference>
<dbReference type="GO" id="GO:0006396">
    <property type="term" value="P:RNA processing"/>
    <property type="evidence" value="ECO:0007669"/>
    <property type="project" value="InterPro"/>
</dbReference>
<evidence type="ECO:0000256" key="3">
    <source>
        <dbReference type="ARBA" id="ARBA00023242"/>
    </source>
</evidence>
<dbReference type="STRING" id="1806994.A0A507C3W6"/>
<accession>A0A507C3W6</accession>
<dbReference type="GO" id="GO:1902369">
    <property type="term" value="P:negative regulation of RNA catabolic process"/>
    <property type="evidence" value="ECO:0007669"/>
    <property type="project" value="TreeGrafter"/>
</dbReference>
<dbReference type="Pfam" id="PF08424">
    <property type="entry name" value="NRDE-2"/>
    <property type="match status" value="1"/>
</dbReference>
<evidence type="ECO:0000256" key="4">
    <source>
        <dbReference type="SAM" id="MobiDB-lite"/>
    </source>
</evidence>
<feature type="compositionally biased region" description="Basic and acidic residues" evidence="4">
    <location>
        <begin position="59"/>
        <end position="68"/>
    </location>
</feature>
<dbReference type="SMART" id="SM00386">
    <property type="entry name" value="HAT"/>
    <property type="match status" value="7"/>
</dbReference>
<dbReference type="GeneID" id="42002772"/>
<evidence type="ECO:0000313" key="6">
    <source>
        <dbReference type="Proteomes" id="UP000319731"/>
    </source>
</evidence>
<reference evidence="5 6" key="1">
    <citation type="journal article" date="2019" name="Sci. Rep.">
        <title>Comparative genomics of chytrid fungi reveal insights into the obligate biotrophic and pathogenic lifestyle of Synchytrium endobioticum.</title>
        <authorList>
            <person name="van de Vossenberg B.T.L.H."/>
            <person name="Warris S."/>
            <person name="Nguyen H.D.T."/>
            <person name="van Gent-Pelzer M.P.E."/>
            <person name="Joly D.L."/>
            <person name="van de Geest H.C."/>
            <person name="Bonants P.J.M."/>
            <person name="Smith D.S."/>
            <person name="Levesque C.A."/>
            <person name="van der Lee T.A.J."/>
        </authorList>
    </citation>
    <scope>NUCLEOTIDE SEQUENCE [LARGE SCALE GENOMIC DNA]</scope>
    <source>
        <strain evidence="5 6">JEL517</strain>
    </source>
</reference>
<gene>
    <name evidence="5" type="ORF">SmJEL517_g01547</name>
</gene>
<evidence type="ECO:0000256" key="1">
    <source>
        <dbReference type="ARBA" id="ARBA00004123"/>
    </source>
</evidence>
<keyword evidence="3" id="KW-0539">Nucleus</keyword>
<evidence type="ECO:0000313" key="5">
    <source>
        <dbReference type="EMBL" id="TPX36230.1"/>
    </source>
</evidence>
<dbReference type="PANTHER" id="PTHR13471">
    <property type="entry name" value="TETRATRICOPEPTIDE-LIKE HELICAL"/>
    <property type="match status" value="1"/>
</dbReference>
<dbReference type="GO" id="GO:0031048">
    <property type="term" value="P:regulatory ncRNA-mediated heterochromatin formation"/>
    <property type="evidence" value="ECO:0007669"/>
    <property type="project" value="TreeGrafter"/>
</dbReference>
<comment type="subcellular location">
    <subcellularLocation>
        <location evidence="1">Nucleus</location>
    </subcellularLocation>
</comment>
<keyword evidence="6" id="KW-1185">Reference proteome</keyword>
<dbReference type="SUPFAM" id="SSF48452">
    <property type="entry name" value="TPR-like"/>
    <property type="match status" value="2"/>
</dbReference>
<comment type="similarity">
    <text evidence="2">Belongs to the NRDE2 family.</text>
</comment>
<comment type="caution">
    <text evidence="5">The sequence shown here is derived from an EMBL/GenBank/DDBJ whole genome shotgun (WGS) entry which is preliminary data.</text>
</comment>
<sequence>MGDDSNEASFPSFSSFPTSFTSTYQKKPAAPQIEEAASSKRKAKDESREKRHKKKQKRDHKDRDHNSDEDRDVELNNLPPEDALPIQIDRKGDSANATYGVESRHILDFKRYGDSVLGADDIFVSHKDSRDRKTVVLISRHPRTRDSFQDRYDQFRRALRAPAKQFVPGSGTVDVHVVKPNEDFIPFEDDEVSTSHPLQLAEIREPVVASLTENAPSAPDGDAVKEDQVVRQTLEYNRRLKDNPYNVDLWLEFAKFQESTFKNKGTRRSTAFERKLSILDKALSEMPHDESLLLAYMETTVEIPWESKDILAKWDQVLQSNKLSHKLWDRYITFRMTNETAFTVPDCMEVFADCIKTLNDETELDRGATEQLLSLNLTRVCYFLAQAGYVERAIACFQAMVELSCFCPDSLRDSSFGEKLRVFEGFWESEMPRAGDEGAVGWDSTDIRAAPPTFKAEEDWAMDVVDASERSQEKKLWKPLRDVTSTLITLMLFFMVRNTYKLCLSAAADDVERVVFFNDIQPLLFDPTLPSTRSDIVYAFLNFLGIPLNNFGSNDPVMLDSLIHTECMLWPLLGDKPISSVVVGTEEEMLWKRPIAYEFPIRAFPASATTIFAMQKWFVVLRRNEVDGIERAAPGKVDFIRKLFALVMPVFSGDAILQSSYLLFESFNNPQSAYKLAKQLLKNDRMNLALWNAYAQTELLRDKIEEARRVYMNAIPLSLSTEALKEESAFLYRMLAELELKVNPARAVAVVLSCAEQQSTVKYDEFDQNTYPPTRIVKAQNILSQQITSGLSTSDPGKLLHPTKSPLHSIYLKALLESITKNIEVACSTYEDALKNLQNRDMSGGILEEMMYEDYTHVIHRHMLDGSVGFRPSILRNVVERALGLFPHNIIFHSLYVLNESRTQIEGRVKKQLHEFENRNPSHVIWSFHLWTEMQLRPQRNLHYIRAIFENAVACPTSRHSVAIWFNYFLFELSQKNYEKAKRIIMQAVVACPWSKEMALLAVEKLGGILSNDEIQALLEIMKRRDIRIRQTLDEYNVDI</sequence>
<feature type="compositionally biased region" description="Low complexity" evidence="4">
    <location>
        <begin position="9"/>
        <end position="23"/>
    </location>
</feature>
<evidence type="ECO:0008006" key="7">
    <source>
        <dbReference type="Google" id="ProtNLM"/>
    </source>
</evidence>
<evidence type="ECO:0000256" key="2">
    <source>
        <dbReference type="ARBA" id="ARBA00009265"/>
    </source>
</evidence>
<dbReference type="GO" id="GO:0071013">
    <property type="term" value="C:catalytic step 2 spliceosome"/>
    <property type="evidence" value="ECO:0007669"/>
    <property type="project" value="TreeGrafter"/>
</dbReference>
<proteinExistence type="inferred from homology"/>
<dbReference type="PANTHER" id="PTHR13471:SF0">
    <property type="entry name" value="NUCLEAR EXOSOME REGULATOR NRDE2"/>
    <property type="match status" value="1"/>
</dbReference>
<dbReference type="InterPro" id="IPR011990">
    <property type="entry name" value="TPR-like_helical_dom_sf"/>
</dbReference>
<dbReference type="InterPro" id="IPR003107">
    <property type="entry name" value="HAT"/>
</dbReference>
<dbReference type="InterPro" id="IPR013633">
    <property type="entry name" value="NRDE-2"/>
</dbReference>
<feature type="region of interest" description="Disordered" evidence="4">
    <location>
        <begin position="1"/>
        <end position="90"/>
    </location>
</feature>
<protein>
    <recommendedName>
        <fullName evidence="7">DUF1740-domain-containing protein</fullName>
    </recommendedName>
</protein>
<name>A0A507C3W6_9FUNG</name>
<dbReference type="Proteomes" id="UP000319731">
    <property type="component" value="Unassembled WGS sequence"/>
</dbReference>